<dbReference type="Proteomes" id="UP001569153">
    <property type="component" value="Unassembled WGS sequence"/>
</dbReference>
<feature type="domain" description="Bacteriophage CI repressor C-terminal" evidence="2">
    <location>
        <begin position="117"/>
        <end position="212"/>
    </location>
</feature>
<reference evidence="3 4" key="1">
    <citation type="submission" date="2024-06" db="EMBL/GenBank/DDBJ databases">
        <authorList>
            <person name="Steensen K."/>
            <person name="Seneca J."/>
            <person name="Bartlau N."/>
            <person name="Yu A.X."/>
            <person name="Polz M.F."/>
        </authorList>
    </citation>
    <scope>NUCLEOTIDE SEQUENCE [LARGE SCALE GENOMIC DNA]</scope>
    <source>
        <strain evidence="3 4">FF146</strain>
    </source>
</reference>
<accession>A0ABV4M3P0</accession>
<organism evidence="3 4">
    <name type="scientific">Vibrio cortegadensis</name>
    <dbReference type="NCBI Taxonomy" id="1328770"/>
    <lineage>
        <taxon>Bacteria</taxon>
        <taxon>Pseudomonadati</taxon>
        <taxon>Pseudomonadota</taxon>
        <taxon>Gammaproteobacteria</taxon>
        <taxon>Vibrionales</taxon>
        <taxon>Vibrionaceae</taxon>
        <taxon>Vibrio</taxon>
    </lineage>
</organism>
<evidence type="ECO:0000313" key="3">
    <source>
        <dbReference type="EMBL" id="MEZ8193996.1"/>
    </source>
</evidence>
<dbReference type="EMBL" id="JBGOOT010000002">
    <property type="protein sequence ID" value="MEZ8193996.1"/>
    <property type="molecule type" value="Genomic_DNA"/>
</dbReference>
<gene>
    <name evidence="3" type="ORF">ACED38_03745</name>
</gene>
<dbReference type="InterPro" id="IPR010744">
    <property type="entry name" value="Phage_CI_N"/>
</dbReference>
<feature type="domain" description="Bacteriophage CI repressor N-terminal" evidence="1">
    <location>
        <begin position="18"/>
        <end position="79"/>
    </location>
</feature>
<comment type="caution">
    <text evidence="3">The sequence shown here is derived from an EMBL/GenBank/DDBJ whole genome shotgun (WGS) entry which is preliminary data.</text>
</comment>
<proteinExistence type="predicted"/>
<dbReference type="RefSeq" id="WP_371729716.1">
    <property type="nucleotide sequence ID" value="NZ_JBGOOT010000002.1"/>
</dbReference>
<name>A0ABV4M3P0_9VIBR</name>
<dbReference type="Gene3D" id="1.10.260.40">
    <property type="entry name" value="lambda repressor-like DNA-binding domains"/>
    <property type="match status" value="1"/>
</dbReference>
<dbReference type="InterPro" id="IPR010982">
    <property type="entry name" value="Lambda_DNA-bd_dom_sf"/>
</dbReference>
<evidence type="ECO:0000313" key="4">
    <source>
        <dbReference type="Proteomes" id="UP001569153"/>
    </source>
</evidence>
<dbReference type="Pfam" id="PF16452">
    <property type="entry name" value="Phage_CI_C"/>
    <property type="match status" value="1"/>
</dbReference>
<dbReference type="Gene3D" id="2.10.109.10">
    <property type="entry name" value="Umud Fragment, subunit A"/>
    <property type="match status" value="1"/>
</dbReference>
<dbReference type="Pfam" id="PF07022">
    <property type="entry name" value="Phage_CI_repr"/>
    <property type="match status" value="1"/>
</dbReference>
<sequence>MSDKNQIFPFDYMKGSEFTENLKKITNSRTFPDLAELLNVPKATFSTWNLHDRTSHELMVRLHLALGVPIEELALSEEERAKLPNRSKIPVLPQTQTQDVTNGSNPQHGIVILKSYCLSNGKLLPTGDMPYAKRMFNGWDLNELATIEVETNQARYLVDQSQNDAVSGEYLIDMNGRMSINHIQRLPNKLAVVFGTSTVEVADQDIKVLGRIAVTMKNN</sequence>
<dbReference type="InterPro" id="IPR032499">
    <property type="entry name" value="Phage_CI_C"/>
</dbReference>
<evidence type="ECO:0000259" key="2">
    <source>
        <dbReference type="Pfam" id="PF16452"/>
    </source>
</evidence>
<keyword evidence="4" id="KW-1185">Reference proteome</keyword>
<protein>
    <submittedName>
        <fullName evidence="3">Phage repressor protein CI</fullName>
    </submittedName>
</protein>
<evidence type="ECO:0000259" key="1">
    <source>
        <dbReference type="Pfam" id="PF07022"/>
    </source>
</evidence>